<protein>
    <submittedName>
        <fullName evidence="1">Uncharacterized protein</fullName>
    </submittedName>
</protein>
<reference evidence="1 2" key="1">
    <citation type="submission" date="2013-06" db="EMBL/GenBank/DDBJ databases">
        <authorList>
            <person name="Weinstock G."/>
            <person name="Sodergren E."/>
            <person name="Clifton S."/>
            <person name="Fulton L."/>
            <person name="Fulton B."/>
            <person name="Courtney L."/>
            <person name="Fronick C."/>
            <person name="Harrison M."/>
            <person name="Strong C."/>
            <person name="Farmer C."/>
            <person name="Delahaunty K."/>
            <person name="Markovic C."/>
            <person name="Hall O."/>
            <person name="Minx P."/>
            <person name="Tomlinson C."/>
            <person name="Mitreva M."/>
            <person name="Nelson J."/>
            <person name="Hou S."/>
            <person name="Wollam A."/>
            <person name="Pepin K.H."/>
            <person name="Johnson M."/>
            <person name="Bhonagiri V."/>
            <person name="Nash W.E."/>
            <person name="Warren W."/>
            <person name="Chinwalla A."/>
            <person name="Mardis E.R."/>
            <person name="Wilson R.K."/>
        </authorList>
    </citation>
    <scope>NUCLEOTIDE SEQUENCE [LARGE SCALE GENOMIC DNA]</scope>
    <source>
        <strain evidence="1 2">ATCC 51271</strain>
    </source>
</reference>
<keyword evidence="2" id="KW-1185">Reference proteome</keyword>
<dbReference type="EMBL" id="ACIL03000009">
    <property type="protein sequence ID" value="ESL03480.1"/>
    <property type="molecule type" value="Genomic_DNA"/>
</dbReference>
<proteinExistence type="predicted"/>
<dbReference type="eggNOG" id="ENOG5033DQS">
    <property type="taxonomic scope" value="Bacteria"/>
</dbReference>
<dbReference type="Proteomes" id="UP000018227">
    <property type="component" value="Unassembled WGS sequence"/>
</dbReference>
<dbReference type="STRING" id="592026.GCWU0000282_001191"/>
<dbReference type="HOGENOM" id="CLU_2142184_0_0_9"/>
<comment type="caution">
    <text evidence="1">The sequence shown here is derived from an EMBL/GenBank/DDBJ whole genome shotgun (WGS) entry which is preliminary data.</text>
</comment>
<evidence type="ECO:0000313" key="2">
    <source>
        <dbReference type="Proteomes" id="UP000018227"/>
    </source>
</evidence>
<gene>
    <name evidence="1" type="ORF">GCWU0000282_001191</name>
</gene>
<dbReference type="AlphaFoldDB" id="V2Z964"/>
<accession>V2Z964</accession>
<sequence>MILMPYGRKAKMRDEITLSKDKYIQLVNALEKVIYVLHRSESRDNPDTRAYSLALGYEEMNIWDDLMGARNILYNAISEKEFDELDDSGILEFDRIHLTDETDIEILRKMLRQYIAEWRKVKP</sequence>
<organism evidence="1 2">
    <name type="scientific">Catonella morbi ATCC 51271</name>
    <dbReference type="NCBI Taxonomy" id="592026"/>
    <lineage>
        <taxon>Bacteria</taxon>
        <taxon>Bacillati</taxon>
        <taxon>Bacillota</taxon>
        <taxon>Clostridia</taxon>
        <taxon>Lachnospirales</taxon>
        <taxon>Lachnospiraceae</taxon>
        <taxon>Catonella</taxon>
    </lineage>
</organism>
<evidence type="ECO:0000313" key="1">
    <source>
        <dbReference type="EMBL" id="ESL03480.1"/>
    </source>
</evidence>
<name>V2Z964_9FIRM</name>